<comment type="caution">
    <text evidence="1">The sequence shown here is derived from an EMBL/GenBank/DDBJ whole genome shotgun (WGS) entry which is preliminary data.</text>
</comment>
<evidence type="ECO:0000313" key="2">
    <source>
        <dbReference type="Proteomes" id="UP000612746"/>
    </source>
</evidence>
<dbReference type="AlphaFoldDB" id="A0A8H7Q4U5"/>
<reference evidence="1" key="1">
    <citation type="submission" date="2020-12" db="EMBL/GenBank/DDBJ databases">
        <title>Metabolic potential, ecology and presence of endohyphal bacteria is reflected in genomic diversity of Mucoromycotina.</title>
        <authorList>
            <person name="Muszewska A."/>
            <person name="Okrasinska A."/>
            <person name="Steczkiewicz K."/>
            <person name="Drgas O."/>
            <person name="Orlowska M."/>
            <person name="Perlinska-Lenart U."/>
            <person name="Aleksandrzak-Piekarczyk T."/>
            <person name="Szatraj K."/>
            <person name="Zielenkiewicz U."/>
            <person name="Pilsyk S."/>
            <person name="Malc E."/>
            <person name="Mieczkowski P."/>
            <person name="Kruszewska J.S."/>
            <person name="Biernat P."/>
            <person name="Pawlowska J."/>
        </authorList>
    </citation>
    <scope>NUCLEOTIDE SEQUENCE</scope>
    <source>
        <strain evidence="1">WA0000051536</strain>
    </source>
</reference>
<gene>
    <name evidence="1" type="ORF">INT44_002130</name>
</gene>
<proteinExistence type="predicted"/>
<dbReference type="Proteomes" id="UP000612746">
    <property type="component" value="Unassembled WGS sequence"/>
</dbReference>
<accession>A0A8H7Q4U5</accession>
<name>A0A8H7Q4U5_9FUNG</name>
<dbReference type="EMBL" id="JAEPRA010000005">
    <property type="protein sequence ID" value="KAG2185340.1"/>
    <property type="molecule type" value="Genomic_DNA"/>
</dbReference>
<protein>
    <submittedName>
        <fullName evidence="1">Uncharacterized protein</fullName>
    </submittedName>
</protein>
<organism evidence="1 2">
    <name type="scientific">Umbelopsis vinacea</name>
    <dbReference type="NCBI Taxonomy" id="44442"/>
    <lineage>
        <taxon>Eukaryota</taxon>
        <taxon>Fungi</taxon>
        <taxon>Fungi incertae sedis</taxon>
        <taxon>Mucoromycota</taxon>
        <taxon>Mucoromycotina</taxon>
        <taxon>Umbelopsidomycetes</taxon>
        <taxon>Umbelopsidales</taxon>
        <taxon>Umbelopsidaceae</taxon>
        <taxon>Umbelopsis</taxon>
    </lineage>
</organism>
<sequence length="78" mass="9000">MVKNSKSSDTAQLYDGDVAEFVSALNREDCVQMMNVEYFPKDAYATIPPNRTVSIHLKTVEELPEWFKKRIMNIEMAN</sequence>
<keyword evidence="2" id="KW-1185">Reference proteome</keyword>
<evidence type="ECO:0000313" key="1">
    <source>
        <dbReference type="EMBL" id="KAG2185340.1"/>
    </source>
</evidence>